<keyword evidence="3" id="KW-1185">Reference proteome</keyword>
<dbReference type="Proteomes" id="UP001151529">
    <property type="component" value="Chromosome 16"/>
</dbReference>
<evidence type="ECO:0000313" key="3">
    <source>
        <dbReference type="Proteomes" id="UP001151529"/>
    </source>
</evidence>
<feature type="compositionally biased region" description="Acidic residues" evidence="1">
    <location>
        <begin position="41"/>
        <end position="55"/>
    </location>
</feature>
<evidence type="ECO:0000313" key="2">
    <source>
        <dbReference type="EMBL" id="KAJ6752223.1"/>
    </source>
</evidence>
<gene>
    <name evidence="2" type="ORF">OIU85_002628</name>
</gene>
<feature type="region of interest" description="Disordered" evidence="1">
    <location>
        <begin position="1"/>
        <end position="55"/>
    </location>
</feature>
<comment type="caution">
    <text evidence="2">The sequence shown here is derived from an EMBL/GenBank/DDBJ whole genome shotgun (WGS) entry which is preliminary data.</text>
</comment>
<sequence length="129" mass="14430">MSESEEINQVQEISSDEEMMRPDITDVISISTDDSYITGSDDTESDDTENMESSDEGLEEILKSAPGEELGLLLDQEINPQEDNMIQINNGYVPFNSNNYQSPQLSPRSDQVESVSSTNMPFEINDRAQ</sequence>
<protein>
    <submittedName>
        <fullName evidence="2">Uncharacterized protein</fullName>
    </submittedName>
</protein>
<feature type="compositionally biased region" description="Low complexity" evidence="1">
    <location>
        <begin position="25"/>
        <end position="40"/>
    </location>
</feature>
<name>A0A9Q0VPI7_SALVM</name>
<feature type="compositionally biased region" description="Polar residues" evidence="1">
    <location>
        <begin position="97"/>
        <end position="120"/>
    </location>
</feature>
<dbReference type="EMBL" id="JAPFFL010000001">
    <property type="protein sequence ID" value="KAJ6752223.1"/>
    <property type="molecule type" value="Genomic_DNA"/>
</dbReference>
<feature type="region of interest" description="Disordered" evidence="1">
    <location>
        <begin position="97"/>
        <end position="129"/>
    </location>
</feature>
<accession>A0A9Q0VPI7</accession>
<reference evidence="2" key="2">
    <citation type="journal article" date="2023" name="Int. J. Mol. Sci.">
        <title>De Novo Assembly and Annotation of 11 Diverse Shrub Willow (Salix) Genomes Reveals Novel Gene Organization in Sex-Linked Regions.</title>
        <authorList>
            <person name="Hyden B."/>
            <person name="Feng K."/>
            <person name="Yates T.B."/>
            <person name="Jawdy S."/>
            <person name="Cereghino C."/>
            <person name="Smart L.B."/>
            <person name="Muchero W."/>
        </authorList>
    </citation>
    <scope>NUCLEOTIDE SEQUENCE [LARGE SCALE GENOMIC DNA]</scope>
    <source>
        <tissue evidence="2">Shoot tip</tissue>
    </source>
</reference>
<evidence type="ECO:0000256" key="1">
    <source>
        <dbReference type="SAM" id="MobiDB-lite"/>
    </source>
</evidence>
<reference evidence="2" key="1">
    <citation type="submission" date="2022-11" db="EMBL/GenBank/DDBJ databases">
        <authorList>
            <person name="Hyden B.L."/>
            <person name="Feng K."/>
            <person name="Yates T."/>
            <person name="Jawdy S."/>
            <person name="Smart L.B."/>
            <person name="Muchero W."/>
        </authorList>
    </citation>
    <scope>NUCLEOTIDE SEQUENCE</scope>
    <source>
        <tissue evidence="2">Shoot tip</tissue>
    </source>
</reference>
<dbReference type="AlphaFoldDB" id="A0A9Q0VPI7"/>
<proteinExistence type="predicted"/>
<organism evidence="2 3">
    <name type="scientific">Salix viminalis</name>
    <name type="common">Common osier</name>
    <name type="synonym">Basket willow</name>
    <dbReference type="NCBI Taxonomy" id="40686"/>
    <lineage>
        <taxon>Eukaryota</taxon>
        <taxon>Viridiplantae</taxon>
        <taxon>Streptophyta</taxon>
        <taxon>Embryophyta</taxon>
        <taxon>Tracheophyta</taxon>
        <taxon>Spermatophyta</taxon>
        <taxon>Magnoliopsida</taxon>
        <taxon>eudicotyledons</taxon>
        <taxon>Gunneridae</taxon>
        <taxon>Pentapetalae</taxon>
        <taxon>rosids</taxon>
        <taxon>fabids</taxon>
        <taxon>Malpighiales</taxon>
        <taxon>Salicaceae</taxon>
        <taxon>Saliceae</taxon>
        <taxon>Salix</taxon>
    </lineage>
</organism>